<organism evidence="2 3">
    <name type="scientific">Microlunatus panaciterrae</name>
    <dbReference type="NCBI Taxonomy" id="400768"/>
    <lineage>
        <taxon>Bacteria</taxon>
        <taxon>Bacillati</taxon>
        <taxon>Actinomycetota</taxon>
        <taxon>Actinomycetes</taxon>
        <taxon>Propionibacteriales</taxon>
        <taxon>Propionibacteriaceae</taxon>
        <taxon>Microlunatus</taxon>
    </lineage>
</organism>
<proteinExistence type="predicted"/>
<feature type="signal peptide" evidence="1">
    <location>
        <begin position="1"/>
        <end position="27"/>
    </location>
</feature>
<accession>A0ABS2RLN0</accession>
<dbReference type="RefSeq" id="WP_204917604.1">
    <property type="nucleotide sequence ID" value="NZ_BAAAQP010000002.1"/>
</dbReference>
<sequence>MSTRTGRATRPRTAAALALSAGLLQLAACSGNDATSNGASPSAAASPSSSPSVTVKTVGFDETYRTSDDVSVQISEIKVAKLGLFPTTEDPDAKEGDPYIILTTKTTNGTKSTLGFALAAVLKYGPNRTQAAQVLVLPEEEPIFYLDPNEAGEYRFGFIIPSEFYDQAVMKVTVSIDPLRTAVFSGSITPT</sequence>
<dbReference type="Proteomes" id="UP000704762">
    <property type="component" value="Unassembled WGS sequence"/>
</dbReference>
<evidence type="ECO:0000313" key="2">
    <source>
        <dbReference type="EMBL" id="MBM7799081.1"/>
    </source>
</evidence>
<name>A0ABS2RLN0_9ACTN</name>
<evidence type="ECO:0000256" key="1">
    <source>
        <dbReference type="SAM" id="SignalP"/>
    </source>
</evidence>
<evidence type="ECO:0000313" key="3">
    <source>
        <dbReference type="Proteomes" id="UP000704762"/>
    </source>
</evidence>
<feature type="chain" id="PRO_5045716845" description="DUF4352 domain-containing protein" evidence="1">
    <location>
        <begin position="28"/>
        <end position="191"/>
    </location>
</feature>
<dbReference type="EMBL" id="JAFBCF010000001">
    <property type="protein sequence ID" value="MBM7799081.1"/>
    <property type="molecule type" value="Genomic_DNA"/>
</dbReference>
<protein>
    <recommendedName>
        <fullName evidence="4">DUF4352 domain-containing protein</fullName>
    </recommendedName>
</protein>
<reference evidence="2 3" key="1">
    <citation type="submission" date="2021-01" db="EMBL/GenBank/DDBJ databases">
        <title>Sequencing the genomes of 1000 actinobacteria strains.</title>
        <authorList>
            <person name="Klenk H.-P."/>
        </authorList>
    </citation>
    <scope>NUCLEOTIDE SEQUENCE [LARGE SCALE GENOMIC DNA]</scope>
    <source>
        <strain evidence="2 3">DSM 18662</strain>
    </source>
</reference>
<keyword evidence="3" id="KW-1185">Reference proteome</keyword>
<comment type="caution">
    <text evidence="2">The sequence shown here is derived from an EMBL/GenBank/DDBJ whole genome shotgun (WGS) entry which is preliminary data.</text>
</comment>
<evidence type="ECO:0008006" key="4">
    <source>
        <dbReference type="Google" id="ProtNLM"/>
    </source>
</evidence>
<gene>
    <name evidence="2" type="ORF">JOE57_002002</name>
</gene>
<keyword evidence="1" id="KW-0732">Signal</keyword>